<dbReference type="Gene3D" id="3.40.50.1000">
    <property type="entry name" value="HAD superfamily/HAD-like"/>
    <property type="match status" value="1"/>
</dbReference>
<evidence type="ECO:0008006" key="3">
    <source>
        <dbReference type="Google" id="ProtNLM"/>
    </source>
</evidence>
<evidence type="ECO:0000313" key="2">
    <source>
        <dbReference type="Proteomes" id="UP000245870"/>
    </source>
</evidence>
<dbReference type="InterPro" id="IPR016769">
    <property type="entry name" value="Phage_SP01_Orf1"/>
</dbReference>
<dbReference type="EMBL" id="QENY01000004">
    <property type="protein sequence ID" value="PVX57465.1"/>
    <property type="molecule type" value="Genomic_DNA"/>
</dbReference>
<dbReference type="InterPro" id="IPR023214">
    <property type="entry name" value="HAD_sf"/>
</dbReference>
<dbReference type="Proteomes" id="UP000245870">
    <property type="component" value="Unassembled WGS sequence"/>
</dbReference>
<proteinExistence type="predicted"/>
<dbReference type="InterPro" id="IPR036412">
    <property type="entry name" value="HAD-like_sf"/>
</dbReference>
<dbReference type="PIRSF" id="PIRSF020079">
    <property type="entry name" value="UCP020079"/>
    <property type="match status" value="1"/>
</dbReference>
<evidence type="ECO:0000313" key="1">
    <source>
        <dbReference type="EMBL" id="PVX57465.1"/>
    </source>
</evidence>
<name>A0A2U0UIJ0_9BACT</name>
<dbReference type="RefSeq" id="WP_116615980.1">
    <property type="nucleotide sequence ID" value="NZ_CAMPWS010000011.1"/>
</dbReference>
<accession>A0A2U0UIJ0</accession>
<reference evidence="1 2" key="1">
    <citation type="submission" date="2018-05" db="EMBL/GenBank/DDBJ databases">
        <title>Genomic Encyclopedia of Type Strains, Phase IV (KMG-IV): sequencing the most valuable type-strain genomes for metagenomic binning, comparative biology and taxonomic classification.</title>
        <authorList>
            <person name="Goeker M."/>
        </authorList>
    </citation>
    <scope>NUCLEOTIDE SEQUENCE [LARGE SCALE GENOMIC DNA]</scope>
    <source>
        <strain evidence="1 2">DSM 100333</strain>
    </source>
</reference>
<protein>
    <recommendedName>
        <fullName evidence="3">Hydrolase</fullName>
    </recommendedName>
</protein>
<comment type="caution">
    <text evidence="1">The sequence shown here is derived from an EMBL/GenBank/DDBJ whole genome shotgun (WGS) entry which is preliminary data.</text>
</comment>
<organism evidence="1 2">
    <name type="scientific">Hallella colorans</name>
    <dbReference type="NCBI Taxonomy" id="1703337"/>
    <lineage>
        <taxon>Bacteria</taxon>
        <taxon>Pseudomonadati</taxon>
        <taxon>Bacteroidota</taxon>
        <taxon>Bacteroidia</taxon>
        <taxon>Bacteroidales</taxon>
        <taxon>Prevotellaceae</taxon>
        <taxon>Hallella</taxon>
    </lineage>
</organism>
<dbReference type="NCBIfam" id="NF046079">
    <property type="entry name" value="HAD_phos_BT0820"/>
    <property type="match status" value="1"/>
</dbReference>
<sequence length="142" mass="17173">MATIAVDFDGTIVEHRYPHIGEERPFATDTLRMLINDHHRLILWTVREGHLLQEAIDWCHERGVDFWAVNRDYPEEEVEKNNHFSRKLKVDYFIDDRGIGGLPDWGQIYRIISEHRTYADIMREAMGHVSEERTRRKKWWWK</sequence>
<dbReference type="AlphaFoldDB" id="A0A2U0UIJ0"/>
<gene>
    <name evidence="1" type="ORF">C7379_10481</name>
</gene>
<dbReference type="SUPFAM" id="SSF56784">
    <property type="entry name" value="HAD-like"/>
    <property type="match status" value="1"/>
</dbReference>
<dbReference type="OrthoDB" id="5431039at2"/>
<keyword evidence="2" id="KW-1185">Reference proteome</keyword>